<evidence type="ECO:0000256" key="1">
    <source>
        <dbReference type="ARBA" id="ARBA00022679"/>
    </source>
</evidence>
<evidence type="ECO:0000313" key="4">
    <source>
        <dbReference type="EMBL" id="RKD75346.1"/>
    </source>
</evidence>
<dbReference type="NCBIfam" id="TIGR00055">
    <property type="entry name" value="uppS"/>
    <property type="match status" value="1"/>
</dbReference>
<evidence type="ECO:0000256" key="2">
    <source>
        <dbReference type="HAMAP-Rule" id="MF_01139"/>
    </source>
</evidence>
<comment type="cofactor">
    <cofactor evidence="2">
        <name>Mg(2+)</name>
        <dbReference type="ChEBI" id="CHEBI:18420"/>
    </cofactor>
    <text evidence="2">Binds 2 magnesium ions per subunit.</text>
</comment>
<evidence type="ECO:0000256" key="3">
    <source>
        <dbReference type="SAM" id="MobiDB-lite"/>
    </source>
</evidence>
<dbReference type="PANTHER" id="PTHR10291">
    <property type="entry name" value="DEHYDRODOLICHYL DIPHOSPHATE SYNTHASE FAMILY MEMBER"/>
    <property type="match status" value="1"/>
</dbReference>
<comment type="caution">
    <text evidence="4">The sequence shown here is derived from an EMBL/GenBank/DDBJ whole genome shotgun (WGS) entry which is preliminary data.</text>
</comment>
<keyword evidence="2" id="KW-0479">Metal-binding</keyword>
<feature type="binding site" evidence="2">
    <location>
        <position position="221"/>
    </location>
    <ligand>
        <name>Mg(2+)</name>
        <dbReference type="ChEBI" id="CHEBI:18420"/>
    </ligand>
</feature>
<feature type="binding site" evidence="2">
    <location>
        <begin position="79"/>
        <end position="81"/>
    </location>
    <ligand>
        <name>substrate</name>
    </ligand>
</feature>
<dbReference type="NCBIfam" id="NF011405">
    <property type="entry name" value="PRK14830.1"/>
    <property type="match status" value="1"/>
</dbReference>
<feature type="binding site" evidence="2">
    <location>
        <position position="83"/>
    </location>
    <ligand>
        <name>substrate</name>
    </ligand>
</feature>
<feature type="binding site" evidence="2">
    <location>
        <begin position="208"/>
        <end position="210"/>
    </location>
    <ligand>
        <name>substrate</name>
    </ligand>
</feature>
<feature type="active site" evidence="2">
    <location>
        <position position="34"/>
    </location>
</feature>
<keyword evidence="5" id="KW-1185">Reference proteome</keyword>
<dbReference type="GO" id="GO:0000287">
    <property type="term" value="F:magnesium ion binding"/>
    <property type="evidence" value="ECO:0007669"/>
    <property type="project" value="UniProtKB-UniRule"/>
</dbReference>
<dbReference type="Pfam" id="PF01255">
    <property type="entry name" value="Prenyltransf"/>
    <property type="match status" value="1"/>
</dbReference>
<dbReference type="InterPro" id="IPR036424">
    <property type="entry name" value="UPP_synth-like_sf"/>
</dbReference>
<reference evidence="4 5" key="1">
    <citation type="submission" date="2018-09" db="EMBL/GenBank/DDBJ databases">
        <title>Genomic Encyclopedia of Archaeal and Bacterial Type Strains, Phase II (KMG-II): from individual species to whole genera.</title>
        <authorList>
            <person name="Goeker M."/>
        </authorList>
    </citation>
    <scope>NUCLEOTIDE SEQUENCE [LARGE SCALE GENOMIC DNA]</scope>
    <source>
        <strain evidence="4 5">DSM 17008</strain>
    </source>
</reference>
<dbReference type="GO" id="GO:0030145">
    <property type="term" value="F:manganese ion binding"/>
    <property type="evidence" value="ECO:0007669"/>
    <property type="project" value="TreeGrafter"/>
</dbReference>
<feature type="binding site" evidence="2">
    <location>
        <position position="85"/>
    </location>
    <ligand>
        <name>substrate</name>
    </ligand>
</feature>
<feature type="region of interest" description="Disordered" evidence="3">
    <location>
        <begin position="1"/>
        <end position="23"/>
    </location>
</feature>
<feature type="binding site" evidence="2">
    <location>
        <position position="34"/>
    </location>
    <ligand>
        <name>Mg(2+)</name>
        <dbReference type="ChEBI" id="CHEBI:18420"/>
    </ligand>
</feature>
<dbReference type="InterPro" id="IPR001441">
    <property type="entry name" value="UPP_synth-like"/>
</dbReference>
<sequence>MIDRFLKNPEERPHQKADTAKSGNIPAHVAIIMDGNGRWAKERGMPRVAGHREGMKTINRIVEKAHLMGIKYITLYAFSTENWKRPKSEVEFLMRMPEKFITKELPSLMENNVKVQMMGSTDLLPAHTLKAVKKAIDDTAGNTGIVMNIAMNYGGRDELVRAVKALGEEVESGSIKAEDISEKDIKAKLFSSNLPDPDLLIRTSGEIRLSNFMLWQLAYSEFWFTDVLWPDFNGEHLEEAVKVFQERKRRYGGV</sequence>
<dbReference type="HAMAP" id="MF_01139">
    <property type="entry name" value="ISPT"/>
    <property type="match status" value="1"/>
</dbReference>
<organism evidence="4 5">
    <name type="scientific">Sinobaca qinghaiensis</name>
    <dbReference type="NCBI Taxonomy" id="342944"/>
    <lineage>
        <taxon>Bacteria</taxon>
        <taxon>Bacillati</taxon>
        <taxon>Bacillota</taxon>
        <taxon>Bacilli</taxon>
        <taxon>Bacillales</taxon>
        <taxon>Sporolactobacillaceae</taxon>
        <taxon>Sinobaca</taxon>
    </lineage>
</organism>
<dbReference type="InterPro" id="IPR018520">
    <property type="entry name" value="UPP_synth-like_CS"/>
</dbReference>
<dbReference type="GO" id="GO:0016094">
    <property type="term" value="P:polyprenol biosynthetic process"/>
    <property type="evidence" value="ECO:0007669"/>
    <property type="project" value="TreeGrafter"/>
</dbReference>
<comment type="similarity">
    <text evidence="2">Belongs to the UPP synthase family.</text>
</comment>
<dbReference type="GO" id="GO:0005829">
    <property type="term" value="C:cytosol"/>
    <property type="evidence" value="ECO:0007669"/>
    <property type="project" value="TreeGrafter"/>
</dbReference>
<dbReference type="AlphaFoldDB" id="A0A419V603"/>
<dbReference type="GO" id="GO:0008834">
    <property type="term" value="F:ditrans,polycis-undecaprenyl-diphosphate synthase [(2E,6E)-farnesyl-diphosphate specific] activity"/>
    <property type="evidence" value="ECO:0007669"/>
    <property type="project" value="TreeGrafter"/>
</dbReference>
<gene>
    <name evidence="4" type="ORF">ATL39_1045</name>
</gene>
<protein>
    <recommendedName>
        <fullName evidence="2">Isoprenyl transferase</fullName>
        <ecNumber evidence="2">2.5.1.-</ecNumber>
    </recommendedName>
</protein>
<keyword evidence="2" id="KW-0460">Magnesium</keyword>
<dbReference type="RefSeq" id="WP_120192231.1">
    <property type="nucleotide sequence ID" value="NZ_RAPK01000007.1"/>
</dbReference>
<comment type="subunit">
    <text evidence="2">Homodimer.</text>
</comment>
<dbReference type="EC" id="2.5.1.-" evidence="2"/>
<dbReference type="EMBL" id="RAPK01000007">
    <property type="protein sequence ID" value="RKD75346.1"/>
    <property type="molecule type" value="Genomic_DNA"/>
</dbReference>
<dbReference type="OrthoDB" id="4191603at2"/>
<dbReference type="FunFam" id="3.40.1180.10:FF:000001">
    <property type="entry name" value="(2E,6E)-farnesyl-diphosphate-specific ditrans,polycis-undecaprenyl-diphosphate synthase"/>
    <property type="match status" value="1"/>
</dbReference>
<dbReference type="Proteomes" id="UP000285120">
    <property type="component" value="Unassembled WGS sequence"/>
</dbReference>
<accession>A0A419V603</accession>
<keyword evidence="1 2" id="KW-0808">Transferase</keyword>
<feature type="active site" description="Proton acceptor" evidence="2">
    <location>
        <position position="82"/>
    </location>
</feature>
<feature type="binding site" evidence="2">
    <location>
        <position position="39"/>
    </location>
    <ligand>
        <name>substrate</name>
    </ligand>
</feature>
<dbReference type="SUPFAM" id="SSF64005">
    <property type="entry name" value="Undecaprenyl diphosphate synthase"/>
    <property type="match status" value="1"/>
</dbReference>
<feature type="binding site" evidence="2">
    <location>
        <begin position="35"/>
        <end position="38"/>
    </location>
    <ligand>
        <name>substrate</name>
    </ligand>
</feature>
<feature type="binding site" evidence="2">
    <location>
        <position position="51"/>
    </location>
    <ligand>
        <name>substrate</name>
    </ligand>
</feature>
<name>A0A419V603_9BACL</name>
<feature type="compositionally biased region" description="Basic and acidic residues" evidence="3">
    <location>
        <begin position="1"/>
        <end position="19"/>
    </location>
</feature>
<evidence type="ECO:0000313" key="5">
    <source>
        <dbReference type="Proteomes" id="UP000285120"/>
    </source>
</evidence>
<dbReference type="PROSITE" id="PS01066">
    <property type="entry name" value="UPP_SYNTHASE"/>
    <property type="match status" value="1"/>
</dbReference>
<dbReference type="CDD" id="cd00475">
    <property type="entry name" value="Cis_IPPS"/>
    <property type="match status" value="1"/>
</dbReference>
<dbReference type="Gene3D" id="3.40.1180.10">
    <property type="entry name" value="Decaprenyl diphosphate synthase-like"/>
    <property type="match status" value="1"/>
</dbReference>
<dbReference type="PANTHER" id="PTHR10291:SF0">
    <property type="entry name" value="DEHYDRODOLICHYL DIPHOSPHATE SYNTHASE 2"/>
    <property type="match status" value="1"/>
</dbReference>
<feature type="binding site" evidence="2">
    <location>
        <position position="202"/>
    </location>
    <ligand>
        <name>substrate</name>
    </ligand>
</feature>
<proteinExistence type="inferred from homology"/>
<feature type="binding site" evidence="2">
    <location>
        <position position="47"/>
    </location>
    <ligand>
        <name>substrate</name>
    </ligand>
</feature>
<comment type="function">
    <text evidence="2">Catalyzes the condensation of isopentenyl diphosphate (IPP) with allylic pyrophosphates generating different type of terpenoids.</text>
</comment>